<dbReference type="InterPro" id="IPR011333">
    <property type="entry name" value="SKP1/BTB/POZ_sf"/>
</dbReference>
<dbReference type="AlphaFoldDB" id="A0A4Z1HER8"/>
<keyword evidence="3" id="KW-1185">Reference proteome</keyword>
<sequence>MFQSNFKEAVTNEISFERDSPHALWRVLRYIYTGDYSEESSRALDTQGDDIELLKHPRVFALADMFCMEDLKSICCQKLKSQLQAHWISDTFPECIREVYLTSNSIDANPMRIAVVDTLVSHKALLKKPSFQELVRDGGDFAADLVLALSSGR</sequence>
<dbReference type="OrthoDB" id="6359816at2759"/>
<dbReference type="PANTHER" id="PTHR47843:SF5">
    <property type="entry name" value="BTB_POZ DOMAIN PROTEIN"/>
    <property type="match status" value="1"/>
</dbReference>
<dbReference type="Gene3D" id="3.30.710.10">
    <property type="entry name" value="Potassium Channel Kv1.1, Chain A"/>
    <property type="match status" value="1"/>
</dbReference>
<protein>
    <recommendedName>
        <fullName evidence="1">BTB domain-containing protein</fullName>
    </recommendedName>
</protein>
<proteinExistence type="predicted"/>
<evidence type="ECO:0000259" key="1">
    <source>
        <dbReference type="Pfam" id="PF00651"/>
    </source>
</evidence>
<evidence type="ECO:0000313" key="3">
    <source>
        <dbReference type="Proteomes" id="UP000297527"/>
    </source>
</evidence>
<comment type="caution">
    <text evidence="2">The sequence shown here is derived from an EMBL/GenBank/DDBJ whole genome shotgun (WGS) entry which is preliminary data.</text>
</comment>
<dbReference type="Proteomes" id="UP000297527">
    <property type="component" value="Unassembled WGS sequence"/>
</dbReference>
<name>A0A4Z1HER8_9HELO</name>
<dbReference type="SUPFAM" id="SSF54695">
    <property type="entry name" value="POZ domain"/>
    <property type="match status" value="1"/>
</dbReference>
<feature type="domain" description="BTB" evidence="1">
    <location>
        <begin position="1"/>
        <end position="82"/>
    </location>
</feature>
<gene>
    <name evidence="2" type="ORF">BCON_0361g00020</name>
</gene>
<reference evidence="2 3" key="1">
    <citation type="submission" date="2017-12" db="EMBL/GenBank/DDBJ databases">
        <title>Comparative genomics of Botrytis spp.</title>
        <authorList>
            <person name="Valero-Jimenez C.A."/>
            <person name="Tapia P."/>
            <person name="Veloso J."/>
            <person name="Silva-Moreno E."/>
            <person name="Staats M."/>
            <person name="Valdes J.H."/>
            <person name="Van Kan J.A.L."/>
        </authorList>
    </citation>
    <scope>NUCLEOTIDE SEQUENCE [LARGE SCALE GENOMIC DNA]</scope>
    <source>
        <strain evidence="2 3">MUCL11595</strain>
    </source>
</reference>
<organism evidence="2 3">
    <name type="scientific">Botryotinia convoluta</name>
    <dbReference type="NCBI Taxonomy" id="54673"/>
    <lineage>
        <taxon>Eukaryota</taxon>
        <taxon>Fungi</taxon>
        <taxon>Dikarya</taxon>
        <taxon>Ascomycota</taxon>
        <taxon>Pezizomycotina</taxon>
        <taxon>Leotiomycetes</taxon>
        <taxon>Helotiales</taxon>
        <taxon>Sclerotiniaceae</taxon>
        <taxon>Botryotinia</taxon>
    </lineage>
</organism>
<dbReference type="PANTHER" id="PTHR47843">
    <property type="entry name" value="BTB DOMAIN-CONTAINING PROTEIN-RELATED"/>
    <property type="match status" value="1"/>
</dbReference>
<accession>A0A4Z1HER8</accession>
<evidence type="ECO:0000313" key="2">
    <source>
        <dbReference type="EMBL" id="TGO45842.1"/>
    </source>
</evidence>
<dbReference type="InterPro" id="IPR000210">
    <property type="entry name" value="BTB/POZ_dom"/>
</dbReference>
<dbReference type="EMBL" id="PQXN01000359">
    <property type="protein sequence ID" value="TGO45842.1"/>
    <property type="molecule type" value="Genomic_DNA"/>
</dbReference>
<dbReference type="Pfam" id="PF00651">
    <property type="entry name" value="BTB"/>
    <property type="match status" value="1"/>
</dbReference>